<evidence type="ECO:0000313" key="1">
    <source>
        <dbReference type="EMBL" id="MPM76396.1"/>
    </source>
</evidence>
<protein>
    <submittedName>
        <fullName evidence="1">Uncharacterized protein</fullName>
    </submittedName>
</protein>
<proteinExistence type="predicted"/>
<organism evidence="1">
    <name type="scientific">bioreactor metagenome</name>
    <dbReference type="NCBI Taxonomy" id="1076179"/>
    <lineage>
        <taxon>unclassified sequences</taxon>
        <taxon>metagenomes</taxon>
        <taxon>ecological metagenomes</taxon>
    </lineage>
</organism>
<dbReference type="EMBL" id="VSSQ01027252">
    <property type="protein sequence ID" value="MPM76396.1"/>
    <property type="molecule type" value="Genomic_DNA"/>
</dbReference>
<accession>A0A645CHI4</accession>
<name>A0A645CHI4_9ZZZZ</name>
<reference evidence="1" key="1">
    <citation type="submission" date="2019-08" db="EMBL/GenBank/DDBJ databases">
        <authorList>
            <person name="Kucharzyk K."/>
            <person name="Murdoch R.W."/>
            <person name="Higgins S."/>
            <person name="Loffler F."/>
        </authorList>
    </citation>
    <scope>NUCLEOTIDE SEQUENCE</scope>
</reference>
<sequence length="79" mass="9026">MTERSNKKGTRFLGEVYNPNDYMIDSAVVCVIFRDNKGKLLAGNVTFIDNIKASSKVPFDMNISKKLVTDNYEIYANLW</sequence>
<gene>
    <name evidence="1" type="ORF">SDC9_123394</name>
</gene>
<comment type="caution">
    <text evidence="1">The sequence shown here is derived from an EMBL/GenBank/DDBJ whole genome shotgun (WGS) entry which is preliminary data.</text>
</comment>
<dbReference type="AlphaFoldDB" id="A0A645CHI4"/>